<dbReference type="InterPro" id="IPR036869">
    <property type="entry name" value="J_dom_sf"/>
</dbReference>
<feature type="domain" description="J" evidence="1">
    <location>
        <begin position="8"/>
        <end position="98"/>
    </location>
</feature>
<gene>
    <name evidence="2" type="ORF">3_78</name>
</gene>
<dbReference type="CDD" id="cd06257">
    <property type="entry name" value="DnaJ"/>
    <property type="match status" value="1"/>
</dbReference>
<reference evidence="2" key="1">
    <citation type="submission" date="2018-11" db="EMBL/GenBank/DDBJ databases">
        <title>A distinct lineage of giant viruses engineers rhodopsin photosystems in predatory marine eukaryotes.</title>
        <authorList>
            <person name="Needham D.M."/>
            <person name="Yoshizawa S."/>
            <person name="Hosaka T."/>
            <person name="Poirier C."/>
            <person name="Choi C.-J."/>
            <person name="Hehenberger E."/>
            <person name="Irwin N.A.T."/>
            <person name="Wilken S."/>
            <person name="Yung C.-M."/>
            <person name="Bachy C."/>
            <person name="Kurihara R."/>
            <person name="Nakajima Y."/>
            <person name="Kojima K."/>
            <person name="Kimura-Someya T."/>
            <person name="Leonard G."/>
            <person name="Malmstrom R.R."/>
            <person name="Mende D."/>
            <person name="Olson D.K."/>
            <person name="Sudo Y."/>
            <person name="Sudek S."/>
            <person name="Richards T.A."/>
            <person name="DeLong E.F."/>
            <person name="Keeling P.J."/>
            <person name="Santoro A.E."/>
            <person name="Shirouzu M."/>
            <person name="Iwasaki W."/>
            <person name="Worden A.Z."/>
        </authorList>
    </citation>
    <scope>NUCLEOTIDE SEQUENCE</scope>
</reference>
<sequence length="228" mass="26910">MNNSSLINPYNLLGIKPTSTLRELKKNYYGMALLCHPDKGGDEKDMNIVCLAYNYIKEQLENIKDSTYEELENEFEKFCKEQESKNVPDFGKIYEETNDWIVDFNKAFEDKTNLDLNSVNPYENNPFDIGYGNIMDDEKIINKDYKDIENSVPKNLFKREIVEYKEPEALPNMITHYPLEQIEINDFSDYNENLSDYKIAFFEPEKLKSKCEKDYPKNNIDYCDLINN</sequence>
<name>A0A5B8HVI9_9VIRU</name>
<organism evidence="2">
    <name type="scientific">Mimiviridae sp. ChoanoV1</name>
    <dbReference type="NCBI Taxonomy" id="2596887"/>
    <lineage>
        <taxon>Viruses</taxon>
        <taxon>Varidnaviria</taxon>
        <taxon>Bamfordvirae</taxon>
        <taxon>Nucleocytoviricota</taxon>
        <taxon>Megaviricetes</taxon>
        <taxon>Imitervirales</taxon>
        <taxon>Schizomimiviridae</taxon>
    </lineage>
</organism>
<dbReference type="EMBL" id="MK250087">
    <property type="protein sequence ID" value="QDY52099.1"/>
    <property type="molecule type" value="Genomic_DNA"/>
</dbReference>
<dbReference type="PROSITE" id="PS50076">
    <property type="entry name" value="DNAJ_2"/>
    <property type="match status" value="1"/>
</dbReference>
<dbReference type="Pfam" id="PF00226">
    <property type="entry name" value="DnaJ"/>
    <property type="match status" value="1"/>
</dbReference>
<dbReference type="InterPro" id="IPR001623">
    <property type="entry name" value="DnaJ_domain"/>
</dbReference>
<accession>A0A5B8HVI9</accession>
<dbReference type="Gene3D" id="1.10.287.110">
    <property type="entry name" value="DnaJ domain"/>
    <property type="match status" value="1"/>
</dbReference>
<evidence type="ECO:0000259" key="1">
    <source>
        <dbReference type="PROSITE" id="PS50076"/>
    </source>
</evidence>
<protein>
    <submittedName>
        <fullName evidence="2">DnaJ domain protein</fullName>
    </submittedName>
</protein>
<proteinExistence type="predicted"/>
<evidence type="ECO:0000313" key="2">
    <source>
        <dbReference type="EMBL" id="QDY52099.1"/>
    </source>
</evidence>
<dbReference type="SMART" id="SM00271">
    <property type="entry name" value="DnaJ"/>
    <property type="match status" value="1"/>
</dbReference>
<dbReference type="SUPFAM" id="SSF46565">
    <property type="entry name" value="Chaperone J-domain"/>
    <property type="match status" value="1"/>
</dbReference>